<feature type="compositionally biased region" description="Low complexity" evidence="1">
    <location>
        <begin position="277"/>
        <end position="291"/>
    </location>
</feature>
<feature type="compositionally biased region" description="Polar residues" evidence="1">
    <location>
        <begin position="39"/>
        <end position="49"/>
    </location>
</feature>
<feature type="transmembrane region" description="Helical" evidence="2">
    <location>
        <begin position="484"/>
        <end position="510"/>
    </location>
</feature>
<feature type="transmembrane region" description="Helical" evidence="2">
    <location>
        <begin position="361"/>
        <end position="383"/>
    </location>
</feature>
<protein>
    <recommendedName>
        <fullName evidence="5">Membrane protein of ER body-like protein</fullName>
    </recommendedName>
</protein>
<feature type="transmembrane region" description="Helical" evidence="2">
    <location>
        <begin position="419"/>
        <end position="440"/>
    </location>
</feature>
<keyword evidence="2" id="KW-1133">Transmembrane helix</keyword>
<evidence type="ECO:0000256" key="2">
    <source>
        <dbReference type="SAM" id="Phobius"/>
    </source>
</evidence>
<feature type="region of interest" description="Disordered" evidence="1">
    <location>
        <begin position="226"/>
        <end position="325"/>
    </location>
</feature>
<reference evidence="3 4" key="1">
    <citation type="journal article" date="2019" name="Plant Biotechnol. J.">
        <title>The red bayberry genome and genetic basis of sex determination.</title>
        <authorList>
            <person name="Jia H.M."/>
            <person name="Jia H.J."/>
            <person name="Cai Q.L."/>
            <person name="Wang Y."/>
            <person name="Zhao H.B."/>
            <person name="Yang W.F."/>
            <person name="Wang G.Y."/>
            <person name="Li Y.H."/>
            <person name="Zhan D.L."/>
            <person name="Shen Y.T."/>
            <person name="Niu Q.F."/>
            <person name="Chang L."/>
            <person name="Qiu J."/>
            <person name="Zhao L."/>
            <person name="Xie H.B."/>
            <person name="Fu W.Y."/>
            <person name="Jin J."/>
            <person name="Li X.W."/>
            <person name="Jiao Y."/>
            <person name="Zhou C.C."/>
            <person name="Tu T."/>
            <person name="Chai C.Y."/>
            <person name="Gao J.L."/>
            <person name="Fan L.J."/>
            <person name="van de Weg E."/>
            <person name="Wang J.Y."/>
            <person name="Gao Z.S."/>
        </authorList>
    </citation>
    <scope>NUCLEOTIDE SEQUENCE [LARGE SCALE GENOMIC DNA]</scope>
    <source>
        <tissue evidence="3">Leaves</tissue>
    </source>
</reference>
<organism evidence="3 4">
    <name type="scientific">Morella rubra</name>
    <name type="common">Chinese bayberry</name>
    <dbReference type="NCBI Taxonomy" id="262757"/>
    <lineage>
        <taxon>Eukaryota</taxon>
        <taxon>Viridiplantae</taxon>
        <taxon>Streptophyta</taxon>
        <taxon>Embryophyta</taxon>
        <taxon>Tracheophyta</taxon>
        <taxon>Spermatophyta</taxon>
        <taxon>Magnoliopsida</taxon>
        <taxon>eudicotyledons</taxon>
        <taxon>Gunneridae</taxon>
        <taxon>Pentapetalae</taxon>
        <taxon>rosids</taxon>
        <taxon>fabids</taxon>
        <taxon>Fagales</taxon>
        <taxon>Myricaceae</taxon>
        <taxon>Morella</taxon>
    </lineage>
</organism>
<keyword evidence="2" id="KW-0812">Transmembrane</keyword>
<dbReference type="InterPro" id="IPR052843">
    <property type="entry name" value="ER_body_metal_sequester"/>
</dbReference>
<dbReference type="OrthoDB" id="1924921at2759"/>
<feature type="compositionally biased region" description="Pro residues" evidence="1">
    <location>
        <begin position="266"/>
        <end position="276"/>
    </location>
</feature>
<evidence type="ECO:0008006" key="5">
    <source>
        <dbReference type="Google" id="ProtNLM"/>
    </source>
</evidence>
<gene>
    <name evidence="3" type="ORF">CJ030_MR5G010382</name>
</gene>
<feature type="compositionally biased region" description="Polar residues" evidence="1">
    <location>
        <begin position="247"/>
        <end position="258"/>
    </location>
</feature>
<dbReference type="Proteomes" id="UP000516437">
    <property type="component" value="Chromosome 5"/>
</dbReference>
<keyword evidence="2" id="KW-0472">Membrane</keyword>
<comment type="caution">
    <text evidence="3">The sequence shown here is derived from an EMBL/GenBank/DDBJ whole genome shotgun (WGS) entry which is preliminary data.</text>
</comment>
<proteinExistence type="predicted"/>
<dbReference type="PANTHER" id="PTHR38937">
    <property type="entry name" value="MEMBRANE PROTEIN OF ER BODY-LIKE PROTEIN"/>
    <property type="match status" value="1"/>
</dbReference>
<sequence length="543" mass="58658">MATEEQRRPEVDAEQEAEGGLDLRGRRPRQPDNGFPISTIASNDRGNLSSEYKGGAKSLVEGDEFSWGSFDLKNGGFDFSDPKTSPGHVILNLTTEKTSIRTDGEINLGNEDDIKIVSTFVVPSASSPQEQIVNDTTIDIDIRATEHGRVDSDPTTEREQRKIDHLYLASVYPKPDACEFYCPNCKACIDEVLIRSREDEEVRCPSCFEFLKPIGDWFFHRRTPATTRPGVTVRPPPPPPTLVATTSSKVPSSNSNGHAATDPSFPTMPPAVPAPEVPARASPPTSSNKTPPTVPPGNREPGSEKPVVTVGPAPPVAVTPVRPTNRGESSTVMWEILKSVVYGGLTESITSLSIVTSAASAAASTAGIVVLALANLIGGLFVIGHHLMELKNCPSQVISTETSEQVDRYQEVLGQKRNFILHATFAVLSFLVFGLVPPLVYGFSFYESDNRYLKLAVVAAASLICIIVLAIAKAYTQKPPEWYTYVTTVMYYAALGVGASGISYVAGYLIGKLIDKLGWFESTAAITLSLPGMSSVKTSWESY</sequence>
<feature type="compositionally biased region" description="Basic and acidic residues" evidence="1">
    <location>
        <begin position="1"/>
        <end position="11"/>
    </location>
</feature>
<feature type="transmembrane region" description="Helical" evidence="2">
    <location>
        <begin position="452"/>
        <end position="472"/>
    </location>
</feature>
<dbReference type="EMBL" id="RXIC02000023">
    <property type="protein sequence ID" value="KAB1214492.1"/>
    <property type="molecule type" value="Genomic_DNA"/>
</dbReference>
<dbReference type="AlphaFoldDB" id="A0A6A1VNL9"/>
<feature type="region of interest" description="Disordered" evidence="1">
    <location>
        <begin position="1"/>
        <end position="49"/>
    </location>
</feature>
<name>A0A6A1VNL9_9ROSI</name>
<evidence type="ECO:0000313" key="4">
    <source>
        <dbReference type="Proteomes" id="UP000516437"/>
    </source>
</evidence>
<accession>A0A6A1VNL9</accession>
<dbReference type="PANTHER" id="PTHR38937:SF2">
    <property type="entry name" value="MEMBRANE PROTEIN OF ER BODY-LIKE PROTEIN ISOFORM X1"/>
    <property type="match status" value="1"/>
</dbReference>
<keyword evidence="4" id="KW-1185">Reference proteome</keyword>
<evidence type="ECO:0000313" key="3">
    <source>
        <dbReference type="EMBL" id="KAB1214492.1"/>
    </source>
</evidence>
<evidence type="ECO:0000256" key="1">
    <source>
        <dbReference type="SAM" id="MobiDB-lite"/>
    </source>
</evidence>